<dbReference type="Pfam" id="PF21787">
    <property type="entry name" value="TNP-like_RNaseH_N"/>
    <property type="match status" value="1"/>
</dbReference>
<dbReference type="AlphaFoldDB" id="A0AAE1GRC9"/>
<dbReference type="InterPro" id="IPR048366">
    <property type="entry name" value="TNP-like_GBD"/>
</dbReference>
<dbReference type="PANTHER" id="PTHR47027">
    <property type="entry name" value="REVERSE TRANSCRIPTASE DOMAIN-CONTAINING PROTEIN"/>
    <property type="match status" value="1"/>
</dbReference>
<evidence type="ECO:0000313" key="4">
    <source>
        <dbReference type="Proteomes" id="UP001219518"/>
    </source>
</evidence>
<dbReference type="PROSITE" id="PS50878">
    <property type="entry name" value="RT_POL"/>
    <property type="match status" value="1"/>
</dbReference>
<dbReference type="InterPro" id="IPR048365">
    <property type="entry name" value="TNP-like_RNaseH_N"/>
</dbReference>
<feature type="domain" description="Reverse transcriptase" evidence="2">
    <location>
        <begin position="1"/>
        <end position="132"/>
    </location>
</feature>
<evidence type="ECO:0000256" key="1">
    <source>
        <dbReference type="SAM" id="MobiDB-lite"/>
    </source>
</evidence>
<accession>A0AAE1GRC9</accession>
<organism evidence="3 4">
    <name type="scientific">Frankliniella fusca</name>
    <dbReference type="NCBI Taxonomy" id="407009"/>
    <lineage>
        <taxon>Eukaryota</taxon>
        <taxon>Metazoa</taxon>
        <taxon>Ecdysozoa</taxon>
        <taxon>Arthropoda</taxon>
        <taxon>Hexapoda</taxon>
        <taxon>Insecta</taxon>
        <taxon>Pterygota</taxon>
        <taxon>Neoptera</taxon>
        <taxon>Paraneoptera</taxon>
        <taxon>Thysanoptera</taxon>
        <taxon>Terebrantia</taxon>
        <taxon>Thripoidea</taxon>
        <taxon>Thripidae</taxon>
        <taxon>Frankliniella</taxon>
    </lineage>
</organism>
<reference evidence="3" key="1">
    <citation type="submission" date="2021-07" db="EMBL/GenBank/DDBJ databases">
        <authorList>
            <person name="Catto M.A."/>
            <person name="Jacobson A."/>
            <person name="Kennedy G."/>
            <person name="Labadie P."/>
            <person name="Hunt B.G."/>
            <person name="Srinivasan R."/>
        </authorList>
    </citation>
    <scope>NUCLEOTIDE SEQUENCE</scope>
    <source>
        <strain evidence="3">PL_HMW_Pooled</strain>
        <tissue evidence="3">Head</tissue>
    </source>
</reference>
<feature type="region of interest" description="Disordered" evidence="1">
    <location>
        <begin position="385"/>
        <end position="429"/>
    </location>
</feature>
<proteinExistence type="predicted"/>
<gene>
    <name evidence="3" type="ORF">KUF71_002997</name>
</gene>
<dbReference type="EMBL" id="JAHWGI010000011">
    <property type="protein sequence ID" value="KAK3907498.1"/>
    <property type="molecule type" value="Genomic_DNA"/>
</dbReference>
<evidence type="ECO:0000259" key="2">
    <source>
        <dbReference type="PROSITE" id="PS50878"/>
    </source>
</evidence>
<feature type="compositionally biased region" description="Basic and acidic residues" evidence="1">
    <location>
        <begin position="409"/>
        <end position="421"/>
    </location>
</feature>
<name>A0AAE1GRC9_9NEOP</name>
<reference evidence="3" key="2">
    <citation type="journal article" date="2023" name="BMC Genomics">
        <title>Pest status, molecular evolution, and epigenetic factors derived from the genome assembly of Frankliniella fusca, a thysanopteran phytovirus vector.</title>
        <authorList>
            <person name="Catto M.A."/>
            <person name="Labadie P.E."/>
            <person name="Jacobson A.L."/>
            <person name="Kennedy G.G."/>
            <person name="Srinivasan R."/>
            <person name="Hunt B.G."/>
        </authorList>
    </citation>
    <scope>NUCLEOTIDE SEQUENCE</scope>
    <source>
        <strain evidence="3">PL_HMW_Pooled</strain>
    </source>
</reference>
<dbReference type="Pfam" id="PF21788">
    <property type="entry name" value="TNP-like_GBD"/>
    <property type="match status" value="1"/>
</dbReference>
<keyword evidence="4" id="KW-1185">Reference proteome</keyword>
<dbReference type="Pfam" id="PF00078">
    <property type="entry name" value="RVT_1"/>
    <property type="match status" value="1"/>
</dbReference>
<dbReference type="Proteomes" id="UP001219518">
    <property type="component" value="Unassembled WGS sequence"/>
</dbReference>
<evidence type="ECO:0000313" key="3">
    <source>
        <dbReference type="EMBL" id="KAK3907498.1"/>
    </source>
</evidence>
<sequence>MEVPQELVNHVRTLQEDTECAVRVNGPLSPFFSIASGVKQGDPIAPFLFNLALEGAIGDLHQDQEHPELLEQPAILAFADDLAVAAETKEELAAFSGEIERNAARLGLKLSPKTGFMVVTRRPQDPRHGNQLRVGPHVFKRVTAFKCLGSTVSEDGKMYKEFRQRVLGGLRACSNDLKQCLHALHDTGATVASLTFDGNSVNVTMTECLGAQMDARRPDFQPWFLHPVSQAKVFVVLDAAHMIKLLWRNILGNSTVKILDSNNREIKWLYLVKLHEFQDREGLLAGNKHPDCFGCEATAEYIRIADMVFDILNSKNFHAKKKQNRPICQENYGLFKKLCEEGRRYICGLQCSQSVHKVLEHMGLSSEETQRMLNLDQMADTEVLTDGQQEQDTGGEDVDVGEGPGEGTDGEHDEHGVRGPDEALGSDDVVQTEVKSGNWFEELFL</sequence>
<dbReference type="PANTHER" id="PTHR47027:SF20">
    <property type="entry name" value="REVERSE TRANSCRIPTASE-LIKE PROTEIN WITH RNA-DIRECTED DNA POLYMERASE DOMAIN"/>
    <property type="match status" value="1"/>
</dbReference>
<protein>
    <submittedName>
        <fullName evidence="3">Retrovirus-related Pol polyprotein from type-1 retrotransposable element R2</fullName>
    </submittedName>
</protein>
<comment type="caution">
    <text evidence="3">The sequence shown here is derived from an EMBL/GenBank/DDBJ whole genome shotgun (WGS) entry which is preliminary data.</text>
</comment>
<dbReference type="InterPro" id="IPR000477">
    <property type="entry name" value="RT_dom"/>
</dbReference>